<keyword evidence="5" id="KW-0325">Glycoprotein</keyword>
<dbReference type="InterPro" id="IPR029058">
    <property type="entry name" value="AB_hydrolase_fold"/>
</dbReference>
<name>A0ABT3QGT0_9PROT</name>
<dbReference type="InterPro" id="IPR018202">
    <property type="entry name" value="Ser_caboxypep_ser_AS"/>
</dbReference>
<dbReference type="SUPFAM" id="SSF53474">
    <property type="entry name" value="alpha/beta-Hydrolases"/>
    <property type="match status" value="1"/>
</dbReference>
<keyword evidence="3 6" id="KW-0732">Signal</keyword>
<dbReference type="InterPro" id="IPR001563">
    <property type="entry name" value="Peptidase_S10"/>
</dbReference>
<evidence type="ECO:0000256" key="5">
    <source>
        <dbReference type="ARBA" id="ARBA00023180"/>
    </source>
</evidence>
<evidence type="ECO:0000313" key="8">
    <source>
        <dbReference type="Proteomes" id="UP001301152"/>
    </source>
</evidence>
<feature type="signal peptide" evidence="6">
    <location>
        <begin position="1"/>
        <end position="36"/>
    </location>
</feature>
<proteinExistence type="predicted"/>
<evidence type="ECO:0000313" key="7">
    <source>
        <dbReference type="EMBL" id="MCX2564497.1"/>
    </source>
</evidence>
<feature type="chain" id="PRO_5047333450" evidence="6">
    <location>
        <begin position="37"/>
        <end position="522"/>
    </location>
</feature>
<evidence type="ECO:0000256" key="1">
    <source>
        <dbReference type="ARBA" id="ARBA00022645"/>
    </source>
</evidence>
<keyword evidence="4" id="KW-0378">Hydrolase</keyword>
<accession>A0ABT3QGT0</accession>
<comment type="caution">
    <text evidence="7">The sequence shown here is derived from an EMBL/GenBank/DDBJ whole genome shotgun (WGS) entry which is preliminary data.</text>
</comment>
<protein>
    <submittedName>
        <fullName evidence="7">Peptidase S10</fullName>
    </submittedName>
</protein>
<dbReference type="EMBL" id="JAPIUZ010000006">
    <property type="protein sequence ID" value="MCX2564497.1"/>
    <property type="molecule type" value="Genomic_DNA"/>
</dbReference>
<gene>
    <name evidence="7" type="ORF">OQ497_11085</name>
</gene>
<dbReference type="Gene3D" id="3.40.50.1820">
    <property type="entry name" value="alpha/beta hydrolase"/>
    <property type="match status" value="1"/>
</dbReference>
<keyword evidence="1" id="KW-0121">Carboxypeptidase</keyword>
<evidence type="ECO:0000256" key="2">
    <source>
        <dbReference type="ARBA" id="ARBA00022670"/>
    </source>
</evidence>
<dbReference type="PANTHER" id="PTHR11802:SF3">
    <property type="entry name" value="RETINOID-INDUCIBLE SERINE CARBOXYPEPTIDASE"/>
    <property type="match status" value="1"/>
</dbReference>
<dbReference type="PROSITE" id="PS00131">
    <property type="entry name" value="CARBOXYPEPT_SER_SER"/>
    <property type="match status" value="1"/>
</dbReference>
<dbReference type="RefSeq" id="WP_173560218.1">
    <property type="nucleotide sequence ID" value="NZ_JAPIUZ010000006.1"/>
</dbReference>
<organism evidence="7 8">
    <name type="scientific">Acetobacter thailandicus</name>
    <dbReference type="NCBI Taxonomy" id="1502842"/>
    <lineage>
        <taxon>Bacteria</taxon>
        <taxon>Pseudomonadati</taxon>
        <taxon>Pseudomonadota</taxon>
        <taxon>Alphaproteobacteria</taxon>
        <taxon>Acetobacterales</taxon>
        <taxon>Acetobacteraceae</taxon>
        <taxon>Acetobacter</taxon>
    </lineage>
</organism>
<dbReference type="Pfam" id="PF00450">
    <property type="entry name" value="Peptidase_S10"/>
    <property type="match status" value="1"/>
</dbReference>
<keyword evidence="2" id="KW-0645">Protease</keyword>
<sequence length="522" mass="56132">MHVPYFVKKTGFPSLLTSCSIAALLCLSAFSAPVHAEQAEAPSKTQGSTAKADTPAFEGKAALLPQDAVTHHTATFNGHKISYTARAGTLTLRDKDGHPSARIFYVAYTQDGAAPENRPVSFFFNGGPGAGTAYLHLGAAGPEILSFPAGNPTDGANAKLAINPDSWLPSTDMVFLDAPGTGWSVPTDEKKAAKEFYGVKQDARAFAKAIQLWSSTSKRLTSPRYLAGESYGGIRSIEVANALMEQQSIIVNGLIMISPALDMSLLETGINPLATAMALPTFEAANLSLHHQLQPDTTARQLNSAYSYALGPYLNKLVNTPPAGDAADTFYNEIAQRTGIPVNIVKKERGALEASAHDIRSRDGRLYSLYDATLSIADPYPEGVSDSDSPEPTLSGFGRAYGSAFEQYAASDLKFATPITYNLLDLNVNASWDYRAGQGLLAHQIPVLRQLLALNPSMRVFIANGYFDLACPFATSRWVKEHIPVGQDRISLHLYSGGHMLYTRPESRAALTQDVKAFLSHS</sequence>
<keyword evidence="8" id="KW-1185">Reference proteome</keyword>
<reference evidence="7 8" key="1">
    <citation type="submission" date="2022-11" db="EMBL/GenBank/DDBJ databases">
        <title>Genome sequencing of Acetobacter type strain.</title>
        <authorList>
            <person name="Heo J."/>
            <person name="Lee D."/>
            <person name="Han B.-H."/>
            <person name="Hong S.-B."/>
            <person name="Kwon S.-W."/>
        </authorList>
    </citation>
    <scope>NUCLEOTIDE SEQUENCE [LARGE SCALE GENOMIC DNA]</scope>
    <source>
        <strain evidence="7 8">KACC 21253</strain>
    </source>
</reference>
<evidence type="ECO:0000256" key="4">
    <source>
        <dbReference type="ARBA" id="ARBA00022801"/>
    </source>
</evidence>
<evidence type="ECO:0000256" key="3">
    <source>
        <dbReference type="ARBA" id="ARBA00022729"/>
    </source>
</evidence>
<evidence type="ECO:0000256" key="6">
    <source>
        <dbReference type="SAM" id="SignalP"/>
    </source>
</evidence>
<dbReference type="PANTHER" id="PTHR11802">
    <property type="entry name" value="SERINE PROTEASE FAMILY S10 SERINE CARBOXYPEPTIDASE"/>
    <property type="match status" value="1"/>
</dbReference>
<dbReference type="Proteomes" id="UP001301152">
    <property type="component" value="Unassembled WGS sequence"/>
</dbReference>